<dbReference type="OrthoDB" id="9801223at2"/>
<name>A0A1I1MGZ9_9ACTN</name>
<feature type="transmembrane region" description="Helical" evidence="13">
    <location>
        <begin position="64"/>
        <end position="82"/>
    </location>
</feature>
<dbReference type="GO" id="GO:0046872">
    <property type="term" value="F:metal ion binding"/>
    <property type="evidence" value="ECO:0007669"/>
    <property type="project" value="UniProtKB-KW"/>
</dbReference>
<evidence type="ECO:0000313" key="16">
    <source>
        <dbReference type="Proteomes" id="UP000198832"/>
    </source>
</evidence>
<reference evidence="15 16" key="1">
    <citation type="submission" date="2016-10" db="EMBL/GenBank/DDBJ databases">
        <authorList>
            <person name="de Groot N.N."/>
        </authorList>
    </citation>
    <scope>NUCLEOTIDE SEQUENCE [LARGE SCALE GENOMIC DNA]</scope>
    <source>
        <strain evidence="15 16">CGMCC 1.7056</strain>
    </source>
</reference>
<proteinExistence type="predicted"/>
<evidence type="ECO:0000256" key="9">
    <source>
        <dbReference type="ARBA" id="ARBA00023002"/>
    </source>
</evidence>
<dbReference type="InterPro" id="IPR017927">
    <property type="entry name" value="FAD-bd_FR_type"/>
</dbReference>
<evidence type="ECO:0000256" key="1">
    <source>
        <dbReference type="ARBA" id="ARBA00001974"/>
    </source>
</evidence>
<feature type="transmembrane region" description="Helical" evidence="13">
    <location>
        <begin position="174"/>
        <end position="195"/>
    </location>
</feature>
<evidence type="ECO:0000256" key="3">
    <source>
        <dbReference type="ARBA" id="ARBA00022630"/>
    </source>
</evidence>
<evidence type="ECO:0000256" key="8">
    <source>
        <dbReference type="ARBA" id="ARBA00022989"/>
    </source>
</evidence>
<dbReference type="EMBL" id="FOLB01000012">
    <property type="protein sequence ID" value="SFC84082.1"/>
    <property type="molecule type" value="Genomic_DNA"/>
</dbReference>
<accession>A0A1I1MGZ9</accession>
<keyword evidence="10" id="KW-0408">Iron</keyword>
<evidence type="ECO:0000256" key="7">
    <source>
        <dbReference type="ARBA" id="ARBA00022827"/>
    </source>
</evidence>
<dbReference type="GO" id="GO:0051537">
    <property type="term" value="F:2 iron, 2 sulfur cluster binding"/>
    <property type="evidence" value="ECO:0007669"/>
    <property type="project" value="UniProtKB-KW"/>
</dbReference>
<dbReference type="STRING" id="574651.SAMN04487968_11273"/>
<evidence type="ECO:0000256" key="13">
    <source>
        <dbReference type="SAM" id="Phobius"/>
    </source>
</evidence>
<dbReference type="GO" id="GO:0016020">
    <property type="term" value="C:membrane"/>
    <property type="evidence" value="ECO:0007669"/>
    <property type="project" value="UniProtKB-SubCell"/>
</dbReference>
<keyword evidence="6" id="KW-0479">Metal-binding</keyword>
<gene>
    <name evidence="15" type="ORF">SAMN04487968_11273</name>
</gene>
<evidence type="ECO:0000256" key="4">
    <source>
        <dbReference type="ARBA" id="ARBA00022692"/>
    </source>
</evidence>
<dbReference type="PANTHER" id="PTHR47354">
    <property type="entry name" value="NADH OXIDOREDUCTASE HCR"/>
    <property type="match status" value="1"/>
</dbReference>
<evidence type="ECO:0000256" key="2">
    <source>
        <dbReference type="ARBA" id="ARBA00004141"/>
    </source>
</evidence>
<comment type="cofactor">
    <cofactor evidence="1">
        <name>FAD</name>
        <dbReference type="ChEBI" id="CHEBI:57692"/>
    </cofactor>
</comment>
<evidence type="ECO:0000256" key="10">
    <source>
        <dbReference type="ARBA" id="ARBA00023004"/>
    </source>
</evidence>
<organism evidence="15 16">
    <name type="scientific">Nocardioides terrae</name>
    <dbReference type="NCBI Taxonomy" id="574651"/>
    <lineage>
        <taxon>Bacteria</taxon>
        <taxon>Bacillati</taxon>
        <taxon>Actinomycetota</taxon>
        <taxon>Actinomycetes</taxon>
        <taxon>Propionibacteriales</taxon>
        <taxon>Nocardioidaceae</taxon>
        <taxon>Nocardioides</taxon>
    </lineage>
</organism>
<feature type="transmembrane region" description="Helical" evidence="13">
    <location>
        <begin position="22"/>
        <end position="44"/>
    </location>
</feature>
<protein>
    <submittedName>
        <fullName evidence="15">Predicted ferric reductase</fullName>
    </submittedName>
</protein>
<keyword evidence="5" id="KW-0001">2Fe-2S</keyword>
<keyword evidence="3" id="KW-0285">Flavoprotein</keyword>
<dbReference type="SUPFAM" id="SSF52343">
    <property type="entry name" value="Ferredoxin reductase-like, C-terminal NADP-linked domain"/>
    <property type="match status" value="1"/>
</dbReference>
<dbReference type="GO" id="GO:0016491">
    <property type="term" value="F:oxidoreductase activity"/>
    <property type="evidence" value="ECO:0007669"/>
    <property type="project" value="UniProtKB-KW"/>
</dbReference>
<keyword evidence="16" id="KW-1185">Reference proteome</keyword>
<keyword evidence="12 13" id="KW-0472">Membrane</keyword>
<feature type="transmembrane region" description="Helical" evidence="13">
    <location>
        <begin position="102"/>
        <end position="123"/>
    </location>
</feature>
<dbReference type="Gene3D" id="2.40.30.10">
    <property type="entry name" value="Translation factors"/>
    <property type="match status" value="1"/>
</dbReference>
<dbReference type="Proteomes" id="UP000198832">
    <property type="component" value="Unassembled WGS sequence"/>
</dbReference>
<keyword evidence="9" id="KW-0560">Oxidoreductase</keyword>
<evidence type="ECO:0000256" key="11">
    <source>
        <dbReference type="ARBA" id="ARBA00023014"/>
    </source>
</evidence>
<dbReference type="AlphaFoldDB" id="A0A1I1MGZ9"/>
<feature type="transmembrane region" description="Helical" evidence="13">
    <location>
        <begin position="207"/>
        <end position="227"/>
    </location>
</feature>
<dbReference type="SUPFAM" id="SSF63380">
    <property type="entry name" value="Riboflavin synthase domain-like"/>
    <property type="match status" value="1"/>
</dbReference>
<evidence type="ECO:0000259" key="14">
    <source>
        <dbReference type="PROSITE" id="PS51384"/>
    </source>
</evidence>
<evidence type="ECO:0000313" key="15">
    <source>
        <dbReference type="EMBL" id="SFC84082.1"/>
    </source>
</evidence>
<evidence type="ECO:0000256" key="5">
    <source>
        <dbReference type="ARBA" id="ARBA00022714"/>
    </source>
</evidence>
<dbReference type="PROSITE" id="PS51384">
    <property type="entry name" value="FAD_FR"/>
    <property type="match status" value="1"/>
</dbReference>
<keyword evidence="8 13" id="KW-1133">Transmembrane helix</keyword>
<dbReference type="RefSeq" id="WP_091125563.1">
    <property type="nucleotide sequence ID" value="NZ_FOLB01000012.1"/>
</dbReference>
<evidence type="ECO:0000256" key="12">
    <source>
        <dbReference type="ARBA" id="ARBA00023136"/>
    </source>
</evidence>
<comment type="subcellular location">
    <subcellularLocation>
        <location evidence="2">Membrane</location>
        <topology evidence="2">Multi-pass membrane protein</topology>
    </subcellularLocation>
</comment>
<sequence length="464" mass="49987">MTTTAAPVALGSTTRLRAQRDAVVRLLAGAVLWLALLLVTYWWVADGGIQDLGGWADGLTSAGRVSGLWSAVLLLAQVVLMARVPVIEGAFGQDRLARTHRLVGLVSSDLMVIHVVLVTWGYAAGRLVAVPGTFWDLTVDYPGMLLAVAGTACLVLVVVTSVKAARRRLRYESWHLMHLYAYLGVGLALPHQLWTGAQFLSRPAATVFWWTAWAAAAGSVLVWRIGVPVIRNLRHGLRVDAVVPEAPGVLSVWVSGRRLDLLRAEAGQFLMWRFLGRRGWTRANPYSLSAAPDGRRLRITVEVVGDGSAALAALRPGTRVLVEGPFGRLSERARTRRKVALVGAGVGVVPLRALAEGLAYGPGEAVLLHRYRDEPLFRGEMEALAGTRGLRIVGLPGSRRSESSWLPVGSPPIDDARTLLGLVPDLPDRDVFVCGPPGWTDSVTRAATAAGVPTDHLHVETFGW</sequence>
<dbReference type="InterPro" id="IPR013130">
    <property type="entry name" value="Fe3_Rdtase_TM_dom"/>
</dbReference>
<evidence type="ECO:0000256" key="6">
    <source>
        <dbReference type="ARBA" id="ARBA00022723"/>
    </source>
</evidence>
<feature type="domain" description="FAD-binding FR-type" evidence="14">
    <location>
        <begin position="232"/>
        <end position="332"/>
    </location>
</feature>
<dbReference type="PANTHER" id="PTHR47354:SF8">
    <property type="entry name" value="1,2-PHENYLACETYL-COA EPOXIDASE, SUBUNIT E"/>
    <property type="match status" value="1"/>
</dbReference>
<dbReference type="Gene3D" id="3.40.50.80">
    <property type="entry name" value="Nucleotide-binding domain of ferredoxin-NADP reductase (FNR) module"/>
    <property type="match status" value="1"/>
</dbReference>
<keyword evidence="4 13" id="KW-0812">Transmembrane</keyword>
<keyword evidence="7" id="KW-0274">FAD</keyword>
<keyword evidence="11" id="KW-0411">Iron-sulfur</keyword>
<dbReference type="GO" id="GO:0050660">
    <property type="term" value="F:flavin adenine dinucleotide binding"/>
    <property type="evidence" value="ECO:0007669"/>
    <property type="project" value="TreeGrafter"/>
</dbReference>
<feature type="transmembrane region" description="Helical" evidence="13">
    <location>
        <begin position="143"/>
        <end position="162"/>
    </location>
</feature>
<dbReference type="InterPro" id="IPR050415">
    <property type="entry name" value="MRET"/>
</dbReference>
<dbReference type="Pfam" id="PF01794">
    <property type="entry name" value="Ferric_reduct"/>
    <property type="match status" value="1"/>
</dbReference>
<dbReference type="InterPro" id="IPR017938">
    <property type="entry name" value="Riboflavin_synthase-like_b-brl"/>
</dbReference>
<dbReference type="InterPro" id="IPR039261">
    <property type="entry name" value="FNR_nucleotide-bd"/>
</dbReference>